<dbReference type="SUPFAM" id="SSF46689">
    <property type="entry name" value="Homeodomain-like"/>
    <property type="match status" value="1"/>
</dbReference>
<feature type="domain" description="HTH tetR-type" evidence="6">
    <location>
        <begin position="20"/>
        <end position="80"/>
    </location>
</feature>
<dbReference type="Proteomes" id="UP000238348">
    <property type="component" value="Chromosome"/>
</dbReference>
<proteinExistence type="predicted"/>
<dbReference type="RefSeq" id="WP_104984759.1">
    <property type="nucleotide sequence ID" value="NZ_CP012673.1"/>
</dbReference>
<dbReference type="Gene3D" id="1.10.357.10">
    <property type="entry name" value="Tetracycline Repressor, domain 2"/>
    <property type="match status" value="1"/>
</dbReference>
<gene>
    <name evidence="7" type="primary">tetR</name>
    <name evidence="7" type="ORF">SOCE26_081120</name>
</gene>
<evidence type="ECO:0000256" key="5">
    <source>
        <dbReference type="SAM" id="MobiDB-lite"/>
    </source>
</evidence>
<accession>A0A2L0F4Y4</accession>
<keyword evidence="2 4" id="KW-0238">DNA-binding</keyword>
<organism evidence="7 8">
    <name type="scientific">Sorangium cellulosum</name>
    <name type="common">Polyangium cellulosum</name>
    <dbReference type="NCBI Taxonomy" id="56"/>
    <lineage>
        <taxon>Bacteria</taxon>
        <taxon>Pseudomonadati</taxon>
        <taxon>Myxococcota</taxon>
        <taxon>Polyangia</taxon>
        <taxon>Polyangiales</taxon>
        <taxon>Polyangiaceae</taxon>
        <taxon>Sorangium</taxon>
    </lineage>
</organism>
<dbReference type="Pfam" id="PF00440">
    <property type="entry name" value="TetR_N"/>
    <property type="match status" value="1"/>
</dbReference>
<keyword evidence="3" id="KW-0804">Transcription</keyword>
<dbReference type="InterPro" id="IPR041583">
    <property type="entry name" value="TetR_C_31"/>
</dbReference>
<dbReference type="InterPro" id="IPR036271">
    <property type="entry name" value="Tet_transcr_reg_TetR-rel_C_sf"/>
</dbReference>
<feature type="compositionally biased region" description="Low complexity" evidence="5">
    <location>
        <begin position="1"/>
        <end position="12"/>
    </location>
</feature>
<dbReference type="InterPro" id="IPR001647">
    <property type="entry name" value="HTH_TetR"/>
</dbReference>
<dbReference type="AlphaFoldDB" id="A0A2L0F4Y4"/>
<evidence type="ECO:0000256" key="2">
    <source>
        <dbReference type="ARBA" id="ARBA00023125"/>
    </source>
</evidence>
<evidence type="ECO:0000256" key="4">
    <source>
        <dbReference type="PROSITE-ProRule" id="PRU00335"/>
    </source>
</evidence>
<dbReference type="Pfam" id="PF17940">
    <property type="entry name" value="TetR_C_31"/>
    <property type="match status" value="1"/>
</dbReference>
<evidence type="ECO:0000313" key="8">
    <source>
        <dbReference type="Proteomes" id="UP000238348"/>
    </source>
</evidence>
<dbReference type="InterPro" id="IPR009057">
    <property type="entry name" value="Homeodomain-like_sf"/>
</dbReference>
<evidence type="ECO:0000259" key="6">
    <source>
        <dbReference type="PROSITE" id="PS50977"/>
    </source>
</evidence>
<dbReference type="PROSITE" id="PS50977">
    <property type="entry name" value="HTH_TETR_2"/>
    <property type="match status" value="1"/>
</dbReference>
<evidence type="ECO:0000313" key="7">
    <source>
        <dbReference type="EMBL" id="AUX46606.1"/>
    </source>
</evidence>
<evidence type="ECO:0000256" key="3">
    <source>
        <dbReference type="ARBA" id="ARBA00023163"/>
    </source>
</evidence>
<dbReference type="PANTHER" id="PTHR47506">
    <property type="entry name" value="TRANSCRIPTIONAL REGULATORY PROTEIN"/>
    <property type="match status" value="1"/>
</dbReference>
<keyword evidence="1" id="KW-0805">Transcription regulation</keyword>
<feature type="DNA-binding region" description="H-T-H motif" evidence="4">
    <location>
        <begin position="43"/>
        <end position="62"/>
    </location>
</feature>
<sequence length="191" mass="20830">MSAARARAAAPARRARRHDPGRKDRLVATALDVIAEQGVAGASHRSIARAADVPLGSTTYHFASIDELLAAAFTRHAETVAARFEAGMRAARDRKAAVDFLVEHLGADLLGSARDLVLSVELYVAAARRPALRAVTQAWMLRSRRALELHFDPVTARELDALIEGLVLHSALSTDPMDAEQIRHAIRRFTR</sequence>
<protein>
    <submittedName>
        <fullName evidence="7">TetR family transcriptional regulator</fullName>
    </submittedName>
</protein>
<feature type="region of interest" description="Disordered" evidence="5">
    <location>
        <begin position="1"/>
        <end position="21"/>
    </location>
</feature>
<dbReference type="PANTHER" id="PTHR47506:SF6">
    <property type="entry name" value="HTH-TYPE TRANSCRIPTIONAL REPRESSOR NEMR"/>
    <property type="match status" value="1"/>
</dbReference>
<dbReference type="OrthoDB" id="9809265at2"/>
<dbReference type="EMBL" id="CP012673">
    <property type="protein sequence ID" value="AUX46606.1"/>
    <property type="molecule type" value="Genomic_DNA"/>
</dbReference>
<name>A0A2L0F4Y4_SORCE</name>
<dbReference type="SUPFAM" id="SSF48498">
    <property type="entry name" value="Tetracyclin repressor-like, C-terminal domain"/>
    <property type="match status" value="1"/>
</dbReference>
<evidence type="ECO:0000256" key="1">
    <source>
        <dbReference type="ARBA" id="ARBA00023015"/>
    </source>
</evidence>
<dbReference type="GO" id="GO:0003677">
    <property type="term" value="F:DNA binding"/>
    <property type="evidence" value="ECO:0007669"/>
    <property type="project" value="UniProtKB-UniRule"/>
</dbReference>
<reference evidence="7 8" key="1">
    <citation type="submission" date="2015-09" db="EMBL/GenBank/DDBJ databases">
        <title>Sorangium comparison.</title>
        <authorList>
            <person name="Zaburannyi N."/>
            <person name="Bunk B."/>
            <person name="Overmann J."/>
            <person name="Mueller R."/>
        </authorList>
    </citation>
    <scope>NUCLEOTIDE SEQUENCE [LARGE SCALE GENOMIC DNA]</scope>
    <source>
        <strain evidence="7 8">So ce26</strain>
    </source>
</reference>